<dbReference type="Proteomes" id="UP000204221">
    <property type="component" value="Chromosome"/>
</dbReference>
<proteinExistence type="predicted"/>
<feature type="region of interest" description="Disordered" evidence="1">
    <location>
        <begin position="1"/>
        <end position="232"/>
    </location>
</feature>
<name>A0A221W788_9PSEU</name>
<accession>A0A221W788</accession>
<keyword evidence="3" id="KW-1185">Reference proteome</keyword>
<evidence type="ECO:0000313" key="3">
    <source>
        <dbReference type="Proteomes" id="UP000204221"/>
    </source>
</evidence>
<sequence length="232" mass="25492">MPSARRSGALTATPQRFGSSGRTLRRQSSDTRQLHDRTPRTATATPFRRRPSDTDTTTDPDRQWSGAFAVAVRGRHLGVRPRCRRRRHRRSAHGRHHTASHHTAPRAPGRASPHRNATPRSAPHPASGRARSRRTALAAPRRCDGTDRGPARRTTDRRVTAGPPVRGRSTTRCGDLGSRRLLSLSPALHDSGGRRSASGGFGAARASPRRDARRSIRRVPFHRASRTSGAPR</sequence>
<dbReference type="KEGG" id="ahg:AHOG_20980"/>
<protein>
    <submittedName>
        <fullName evidence="2">Uncharacterized protein</fullName>
    </submittedName>
</protein>
<feature type="compositionally biased region" description="Low complexity" evidence="1">
    <location>
        <begin position="194"/>
        <end position="206"/>
    </location>
</feature>
<dbReference type="AlphaFoldDB" id="A0A221W788"/>
<gene>
    <name evidence="2" type="ORF">AHOG_20980</name>
</gene>
<feature type="compositionally biased region" description="Polar residues" evidence="1">
    <location>
        <begin position="10"/>
        <end position="22"/>
    </location>
</feature>
<feature type="compositionally biased region" description="Basic and acidic residues" evidence="1">
    <location>
        <begin position="141"/>
        <end position="159"/>
    </location>
</feature>
<evidence type="ECO:0000256" key="1">
    <source>
        <dbReference type="SAM" id="MobiDB-lite"/>
    </source>
</evidence>
<evidence type="ECO:0000313" key="2">
    <source>
        <dbReference type="EMBL" id="ASO21812.1"/>
    </source>
</evidence>
<feature type="compositionally biased region" description="Basic and acidic residues" evidence="1">
    <location>
        <begin position="27"/>
        <end position="39"/>
    </location>
</feature>
<organism evidence="2 3">
    <name type="scientific">Actinoalloteichus hoggarensis</name>
    <dbReference type="NCBI Taxonomy" id="1470176"/>
    <lineage>
        <taxon>Bacteria</taxon>
        <taxon>Bacillati</taxon>
        <taxon>Actinomycetota</taxon>
        <taxon>Actinomycetes</taxon>
        <taxon>Pseudonocardiales</taxon>
        <taxon>Pseudonocardiaceae</taxon>
        <taxon>Actinoalloteichus</taxon>
    </lineage>
</organism>
<feature type="compositionally biased region" description="Basic residues" evidence="1">
    <location>
        <begin position="73"/>
        <end position="104"/>
    </location>
</feature>
<reference evidence="2 3" key="1">
    <citation type="submission" date="2017-07" db="EMBL/GenBank/DDBJ databases">
        <title>Complete genome sequence of Actinoalloteichus hoggarensis DSM 45943, type strain of Actinoalloteichus hoggarensis.</title>
        <authorList>
            <person name="Ruckert C."/>
            <person name="Nouioui I."/>
            <person name="Willmese J."/>
            <person name="van Wezel G."/>
            <person name="Klenk H.-P."/>
            <person name="Kalinowski J."/>
            <person name="Zotchev S.B."/>
        </authorList>
    </citation>
    <scope>NUCLEOTIDE SEQUENCE [LARGE SCALE GENOMIC DNA]</scope>
    <source>
        <strain evidence="2 3">DSM 45943</strain>
    </source>
</reference>
<feature type="compositionally biased region" description="Basic residues" evidence="1">
    <location>
        <begin position="215"/>
        <end position="225"/>
    </location>
</feature>
<dbReference type="EMBL" id="CP022521">
    <property type="protein sequence ID" value="ASO21812.1"/>
    <property type="molecule type" value="Genomic_DNA"/>
</dbReference>